<organism evidence="2 3">
    <name type="scientific">Proteiniclasticum ruminis</name>
    <dbReference type="NCBI Taxonomy" id="398199"/>
    <lineage>
        <taxon>Bacteria</taxon>
        <taxon>Bacillati</taxon>
        <taxon>Bacillota</taxon>
        <taxon>Clostridia</taxon>
        <taxon>Eubacteriales</taxon>
        <taxon>Clostridiaceae</taxon>
        <taxon>Proteiniclasticum</taxon>
    </lineage>
</organism>
<dbReference type="AlphaFoldDB" id="A0A1G8PAE9"/>
<evidence type="ECO:0000256" key="1">
    <source>
        <dbReference type="SAM" id="Phobius"/>
    </source>
</evidence>
<keyword evidence="1" id="KW-1133">Transmembrane helix</keyword>
<keyword evidence="1" id="KW-0812">Transmembrane</keyword>
<evidence type="ECO:0000313" key="3">
    <source>
        <dbReference type="Proteomes" id="UP000183255"/>
    </source>
</evidence>
<feature type="transmembrane region" description="Helical" evidence="1">
    <location>
        <begin position="86"/>
        <end position="104"/>
    </location>
</feature>
<dbReference type="RefSeq" id="WP_031576656.1">
    <property type="nucleotide sequence ID" value="NZ_FNDZ01000005.1"/>
</dbReference>
<name>A0A1G8PAE9_9CLOT</name>
<proteinExistence type="predicted"/>
<reference evidence="2 3" key="1">
    <citation type="submission" date="2016-10" db="EMBL/GenBank/DDBJ databases">
        <authorList>
            <person name="de Groot N.N."/>
        </authorList>
    </citation>
    <scope>NUCLEOTIDE SEQUENCE [LARGE SCALE GENOMIC DNA]</scope>
    <source>
        <strain evidence="2 3">CGMCC 1.5058</strain>
    </source>
</reference>
<dbReference type="Proteomes" id="UP000183255">
    <property type="component" value="Unassembled WGS sequence"/>
</dbReference>
<feature type="transmembrane region" description="Helical" evidence="1">
    <location>
        <begin position="9"/>
        <end position="28"/>
    </location>
</feature>
<sequence>MGRQIENKVLFVAGLAMVFCLILLLVSIQKGEVLTEHLASDAEVSEMQKKEKEDSPVQSAEVNVFSLENSTMAYNILPWTAGNSNIRSWALLVLLVFVNLTLLYRDDKRQRIYEKKEKAAEQYIRVDR</sequence>
<dbReference type="EMBL" id="FNDZ01000005">
    <property type="protein sequence ID" value="SDI88710.1"/>
    <property type="molecule type" value="Genomic_DNA"/>
</dbReference>
<evidence type="ECO:0000313" key="2">
    <source>
        <dbReference type="EMBL" id="SDI88710.1"/>
    </source>
</evidence>
<gene>
    <name evidence="2" type="ORF">SAMN05421804_10523</name>
</gene>
<protein>
    <submittedName>
        <fullName evidence="2">Uncharacterized protein</fullName>
    </submittedName>
</protein>
<keyword evidence="1" id="KW-0472">Membrane</keyword>
<accession>A0A1G8PAE9</accession>